<sequence>MKAQACEMAIIGAGYCGLSAAIELAGQGFGVRVFERGEWAGNASAFNFGSVAAMPPALPNRDAQGSQGADAQQRLRAVLEPISELKRQIDTFEYDCQWRQPGHITLAMDDDAARTLKQRHAEASALFGGGVHWLDARQVSAQTAAQGVVAGLLNEHFALIDPAGLLLAMRNHAQALGVRIDYSSPVLALDPQADSVNLQLPAARVNAARVLIASEEAWGLCTEAALQPLTMFQTHLCESQVLGARDLQLVSRRARVYGTATADKDYFRVHHGRLLFGSRLGLVPLDASPQAVVAALQARLAGYFPSLAAIPVARVWSGSLGFTDNGLPRLGASGPVSWGGGYCGSGIATAVQCGRQLARLATEAGVTTGSQPMQSRQR</sequence>
<dbReference type="EMBL" id="MOAM01000024">
    <property type="protein sequence ID" value="ROL70762.1"/>
    <property type="molecule type" value="Genomic_DNA"/>
</dbReference>
<reference evidence="3 4" key="1">
    <citation type="submission" date="2016-10" db="EMBL/GenBank/DDBJ databases">
        <title>Comparative genome analysis of multiple Pseudomonas spp. focuses on biocontrol and plant growth promoting traits.</title>
        <authorList>
            <person name="Tao X.-Y."/>
            <person name="Taylor C.G."/>
        </authorList>
    </citation>
    <scope>NUCLEOTIDE SEQUENCE [LARGE SCALE GENOMIC DNA]</scope>
    <source>
        <strain evidence="3 4">15D11</strain>
    </source>
</reference>
<comment type="caution">
    <text evidence="3">The sequence shown here is derived from an EMBL/GenBank/DDBJ whole genome shotgun (WGS) entry which is preliminary data.</text>
</comment>
<evidence type="ECO:0000313" key="4">
    <source>
        <dbReference type="Proteomes" id="UP000285286"/>
    </source>
</evidence>
<evidence type="ECO:0000259" key="2">
    <source>
        <dbReference type="Pfam" id="PF01266"/>
    </source>
</evidence>
<name>A0A423DGU3_9PSED</name>
<dbReference type="Gene3D" id="3.50.50.60">
    <property type="entry name" value="FAD/NAD(P)-binding domain"/>
    <property type="match status" value="1"/>
</dbReference>
<dbReference type="Gene3D" id="3.30.9.10">
    <property type="entry name" value="D-Amino Acid Oxidase, subunit A, domain 2"/>
    <property type="match status" value="1"/>
</dbReference>
<dbReference type="AlphaFoldDB" id="A0A423DGU3"/>
<dbReference type="RefSeq" id="WP_123566774.1">
    <property type="nucleotide sequence ID" value="NZ_CP158809.1"/>
</dbReference>
<dbReference type="InterPro" id="IPR036188">
    <property type="entry name" value="FAD/NAD-bd_sf"/>
</dbReference>
<protein>
    <recommendedName>
        <fullName evidence="2">FAD dependent oxidoreductase domain-containing protein</fullName>
    </recommendedName>
</protein>
<keyword evidence="4" id="KW-1185">Reference proteome</keyword>
<dbReference type="InterPro" id="IPR006076">
    <property type="entry name" value="FAD-dep_OxRdtase"/>
</dbReference>
<dbReference type="Proteomes" id="UP000285286">
    <property type="component" value="Unassembled WGS sequence"/>
</dbReference>
<gene>
    <name evidence="3" type="ORF">BHU25_17030</name>
</gene>
<dbReference type="PANTHER" id="PTHR13847:SF281">
    <property type="entry name" value="FAD DEPENDENT OXIDOREDUCTASE DOMAIN-CONTAINING PROTEIN"/>
    <property type="match status" value="1"/>
</dbReference>
<dbReference type="Pfam" id="PF01266">
    <property type="entry name" value="DAO"/>
    <property type="match status" value="1"/>
</dbReference>
<dbReference type="SUPFAM" id="SSF51905">
    <property type="entry name" value="FAD/NAD(P)-binding domain"/>
    <property type="match status" value="1"/>
</dbReference>
<organism evidence="3 4">
    <name type="scientific">Pseudomonas vranovensis</name>
    <dbReference type="NCBI Taxonomy" id="321661"/>
    <lineage>
        <taxon>Bacteria</taxon>
        <taxon>Pseudomonadati</taxon>
        <taxon>Pseudomonadota</taxon>
        <taxon>Gammaproteobacteria</taxon>
        <taxon>Pseudomonadales</taxon>
        <taxon>Pseudomonadaceae</taxon>
        <taxon>Pseudomonas</taxon>
    </lineage>
</organism>
<evidence type="ECO:0000313" key="3">
    <source>
        <dbReference type="EMBL" id="ROL70762.1"/>
    </source>
</evidence>
<keyword evidence="1" id="KW-0560">Oxidoreductase</keyword>
<dbReference type="PANTHER" id="PTHR13847">
    <property type="entry name" value="SARCOSINE DEHYDROGENASE-RELATED"/>
    <property type="match status" value="1"/>
</dbReference>
<accession>A0A423DGU3</accession>
<feature type="domain" description="FAD dependent oxidoreductase" evidence="2">
    <location>
        <begin position="9"/>
        <end position="360"/>
    </location>
</feature>
<dbReference type="GO" id="GO:0016491">
    <property type="term" value="F:oxidoreductase activity"/>
    <property type="evidence" value="ECO:0007669"/>
    <property type="project" value="UniProtKB-KW"/>
</dbReference>
<evidence type="ECO:0000256" key="1">
    <source>
        <dbReference type="ARBA" id="ARBA00023002"/>
    </source>
</evidence>
<dbReference type="GO" id="GO:0005737">
    <property type="term" value="C:cytoplasm"/>
    <property type="evidence" value="ECO:0007669"/>
    <property type="project" value="TreeGrafter"/>
</dbReference>
<proteinExistence type="predicted"/>